<dbReference type="Proteomes" id="UP000001937">
    <property type="component" value="Chromosome"/>
</dbReference>
<keyword evidence="4" id="KW-1185">Reference proteome</keyword>
<dbReference type="Gene3D" id="3.40.50.12780">
    <property type="entry name" value="N-terminal domain of ligase-like"/>
    <property type="match status" value="1"/>
</dbReference>
<proteinExistence type="predicted"/>
<dbReference type="HOGENOM" id="CLU_000022_59_0_11"/>
<dbReference type="InterPro" id="IPR045851">
    <property type="entry name" value="AMP-bd_C_sf"/>
</dbReference>
<dbReference type="PhylomeDB" id="Q2JBC2"/>
<dbReference type="EMBL" id="CP000249">
    <property type="protein sequence ID" value="ABD11420.1"/>
    <property type="molecule type" value="Genomic_DNA"/>
</dbReference>
<accession>Q2JBC2</accession>
<dbReference type="eggNOG" id="COG0318">
    <property type="taxonomic scope" value="Bacteria"/>
</dbReference>
<dbReference type="STRING" id="106370.Francci3_2046"/>
<dbReference type="SUPFAM" id="SSF56801">
    <property type="entry name" value="Acetyl-CoA synthetase-like"/>
    <property type="match status" value="1"/>
</dbReference>
<name>Q2JBC2_FRACC</name>
<dbReference type="Gene3D" id="3.30.300.30">
    <property type="match status" value="1"/>
</dbReference>
<keyword evidence="3" id="KW-0436">Ligase</keyword>
<dbReference type="AlphaFoldDB" id="Q2JBC2"/>
<dbReference type="Pfam" id="PF00501">
    <property type="entry name" value="AMP-binding"/>
    <property type="match status" value="1"/>
</dbReference>
<dbReference type="InterPro" id="IPR025110">
    <property type="entry name" value="AMP-bd_C"/>
</dbReference>
<organism evidence="3 4">
    <name type="scientific">Frankia casuarinae (strain DSM 45818 / CECT 9043 / HFP020203 / CcI3)</name>
    <dbReference type="NCBI Taxonomy" id="106370"/>
    <lineage>
        <taxon>Bacteria</taxon>
        <taxon>Bacillati</taxon>
        <taxon>Actinomycetota</taxon>
        <taxon>Actinomycetes</taxon>
        <taxon>Frankiales</taxon>
        <taxon>Frankiaceae</taxon>
        <taxon>Frankia</taxon>
    </lineage>
</organism>
<evidence type="ECO:0000259" key="2">
    <source>
        <dbReference type="Pfam" id="PF13193"/>
    </source>
</evidence>
<dbReference type="Pfam" id="PF13193">
    <property type="entry name" value="AMP-binding_C"/>
    <property type="match status" value="1"/>
</dbReference>
<evidence type="ECO:0000313" key="4">
    <source>
        <dbReference type="Proteomes" id="UP000001937"/>
    </source>
</evidence>
<dbReference type="PANTHER" id="PTHR43767">
    <property type="entry name" value="LONG-CHAIN-FATTY-ACID--COA LIGASE"/>
    <property type="match status" value="1"/>
</dbReference>
<dbReference type="GO" id="GO:0016878">
    <property type="term" value="F:acid-thiol ligase activity"/>
    <property type="evidence" value="ECO:0007669"/>
    <property type="project" value="UniProtKB-ARBA"/>
</dbReference>
<dbReference type="RefSeq" id="WP_011436476.1">
    <property type="nucleotide sequence ID" value="NC_007777.1"/>
</dbReference>
<evidence type="ECO:0000259" key="1">
    <source>
        <dbReference type="Pfam" id="PF00501"/>
    </source>
</evidence>
<dbReference type="PANTHER" id="PTHR43767:SF1">
    <property type="entry name" value="NONRIBOSOMAL PEPTIDE SYNTHASE PES1 (EUROFUNG)-RELATED"/>
    <property type="match status" value="1"/>
</dbReference>
<dbReference type="InterPro" id="IPR042099">
    <property type="entry name" value="ANL_N_sf"/>
</dbReference>
<gene>
    <name evidence="3" type="ordered locus">Francci3_2046</name>
</gene>
<protein>
    <submittedName>
        <fullName evidence="3">AMP-dependent synthetase and ligase</fullName>
    </submittedName>
</protein>
<dbReference type="InterPro" id="IPR000873">
    <property type="entry name" value="AMP-dep_synth/lig_dom"/>
</dbReference>
<dbReference type="KEGG" id="fra:Francci3_2046"/>
<dbReference type="InterPro" id="IPR050237">
    <property type="entry name" value="ATP-dep_AMP-bd_enzyme"/>
</dbReference>
<dbReference type="OrthoDB" id="9803968at2"/>
<feature type="domain" description="AMP-binding enzyme C-terminal" evidence="2">
    <location>
        <begin position="406"/>
        <end position="481"/>
    </location>
</feature>
<reference evidence="3 4" key="1">
    <citation type="journal article" date="2007" name="Genome Res.">
        <title>Genome characteristics of facultatively symbiotic Frankia sp. strains reflect host range and host plant biogeography.</title>
        <authorList>
            <person name="Normand P."/>
            <person name="Lapierre P."/>
            <person name="Tisa L.S."/>
            <person name="Gogarten J.P."/>
            <person name="Alloisio N."/>
            <person name="Bagnarol E."/>
            <person name="Bassi C.A."/>
            <person name="Berry A.M."/>
            <person name="Bickhart D.M."/>
            <person name="Choisne N."/>
            <person name="Couloux A."/>
            <person name="Cournoyer B."/>
            <person name="Cruveiller S."/>
            <person name="Daubin V."/>
            <person name="Demange N."/>
            <person name="Francino M.P."/>
            <person name="Goltsman E."/>
            <person name="Huang Y."/>
            <person name="Kopp O.R."/>
            <person name="Labarre L."/>
            <person name="Lapidus A."/>
            <person name="Lavire C."/>
            <person name="Marechal J."/>
            <person name="Martinez M."/>
            <person name="Mastronunzio J.E."/>
            <person name="Mullin B.C."/>
            <person name="Niemann J."/>
            <person name="Pujic P."/>
            <person name="Rawnsley T."/>
            <person name="Rouy Z."/>
            <person name="Schenowitz C."/>
            <person name="Sellstedt A."/>
            <person name="Tavares F."/>
            <person name="Tomkins J.P."/>
            <person name="Vallenet D."/>
            <person name="Valverde C."/>
            <person name="Wall L.G."/>
            <person name="Wang Y."/>
            <person name="Medigue C."/>
            <person name="Benson D.R."/>
        </authorList>
    </citation>
    <scope>NUCLEOTIDE SEQUENCE [LARGE SCALE GENOMIC DNA]</scope>
    <source>
        <strain evidence="4">DSM 45818 / CECT 9043 / CcI3</strain>
    </source>
</reference>
<evidence type="ECO:0000313" key="3">
    <source>
        <dbReference type="EMBL" id="ABD11420.1"/>
    </source>
</evidence>
<sequence>MWLTRTLRRYAKEIPDALALADATRELTWRDLSIEVDRLGAFICASTDRGARVAFLSHSRAEHFVLLFACAMNGRTFVPLNPNLTTPELVHQVSLVTPSLVFHEAATDKSAALLVDKLDWVRARDVDDVPDARPTAPALLRLEDPAVIFFTSATTGRPKGVQVPERSLRANSVGWQGDVLERYPDARFLSACPLYHGSSVIALDYLSNGRPVHIMRSFNPRSWLRAVKRNQISHSFLVPSMITLLMKVSQLDRSETESLVLLAHGAAPMPSKLAEEARDRLGVDLFSVYGITEGGGPAIVGTLPPSLIGPFPGATYLGFPLKGMIARVLDDEGRPAPPGHAGEIALRGDGLMTQYWHDPGATTQSIVDGWLRTHDVGVQDDEGVYWILDRRTDLIIRGGQNVYPAEVEAVVRTAPGVRDAAVVAAPSTIWGQTPVAYVVPTEQGSTSEADIVGWCAGRLASYKTPTQVIFIPELPVGPSGKVLRRALRKFENGVR</sequence>
<feature type="domain" description="AMP-dependent synthetase/ligase" evidence="1">
    <location>
        <begin position="8"/>
        <end position="356"/>
    </location>
</feature>